<dbReference type="PANTHER" id="PTHR11712:SF336">
    <property type="entry name" value="3-OXOACYL-[ACYL-CARRIER-PROTEIN] SYNTHASE, MITOCHONDRIAL"/>
    <property type="match status" value="1"/>
</dbReference>
<dbReference type="Pfam" id="PF00109">
    <property type="entry name" value="ketoacyl-synt"/>
    <property type="match status" value="1"/>
</dbReference>
<dbReference type="EC" id="2.3.1.179" evidence="3 14"/>
<evidence type="ECO:0000256" key="13">
    <source>
        <dbReference type="ARBA" id="ARBA00047659"/>
    </source>
</evidence>
<dbReference type="UniPathway" id="UPA00094"/>
<evidence type="ECO:0000256" key="7">
    <source>
        <dbReference type="ARBA" id="ARBA00022832"/>
    </source>
</evidence>
<reference evidence="18 19" key="1">
    <citation type="submission" date="2016-10" db="EMBL/GenBank/DDBJ databases">
        <authorList>
            <person name="de Groot N.N."/>
        </authorList>
    </citation>
    <scope>NUCLEOTIDE SEQUENCE [LARGE SCALE GENOMIC DNA]</scope>
    <source>
        <strain evidence="18 19">DSM 44778</strain>
    </source>
</reference>
<evidence type="ECO:0000256" key="9">
    <source>
        <dbReference type="ARBA" id="ARBA00023160"/>
    </source>
</evidence>
<comment type="pathway">
    <text evidence="1 14">Lipid metabolism; fatty acid biosynthesis.</text>
</comment>
<evidence type="ECO:0000256" key="5">
    <source>
        <dbReference type="ARBA" id="ARBA00022516"/>
    </source>
</evidence>
<evidence type="ECO:0000259" key="17">
    <source>
        <dbReference type="PROSITE" id="PS52004"/>
    </source>
</evidence>
<evidence type="ECO:0000313" key="18">
    <source>
        <dbReference type="EMBL" id="SFJ00477.1"/>
    </source>
</evidence>
<dbReference type="InterPro" id="IPR020841">
    <property type="entry name" value="PKS_Beta-ketoAc_synthase_dom"/>
</dbReference>
<dbReference type="GO" id="GO:0006633">
    <property type="term" value="P:fatty acid biosynthetic process"/>
    <property type="evidence" value="ECO:0007669"/>
    <property type="project" value="UniProtKB-UniRule"/>
</dbReference>
<evidence type="ECO:0000313" key="19">
    <source>
        <dbReference type="Proteomes" id="UP000199545"/>
    </source>
</evidence>
<evidence type="ECO:0000256" key="1">
    <source>
        <dbReference type="ARBA" id="ARBA00005194"/>
    </source>
</evidence>
<evidence type="ECO:0000256" key="15">
    <source>
        <dbReference type="PIRSR" id="PIRSR000447-1"/>
    </source>
</evidence>
<evidence type="ECO:0000256" key="10">
    <source>
        <dbReference type="ARBA" id="ARBA00023315"/>
    </source>
</evidence>
<evidence type="ECO:0000256" key="12">
    <source>
        <dbReference type="ARBA" id="ARBA00047318"/>
    </source>
</evidence>
<dbReference type="NCBIfam" id="NF005589">
    <property type="entry name" value="PRK07314.1"/>
    <property type="match status" value="1"/>
</dbReference>
<evidence type="ECO:0000256" key="8">
    <source>
        <dbReference type="ARBA" id="ARBA00023098"/>
    </source>
</evidence>
<evidence type="ECO:0000256" key="6">
    <source>
        <dbReference type="ARBA" id="ARBA00022679"/>
    </source>
</evidence>
<dbReference type="Pfam" id="PF02801">
    <property type="entry name" value="Ketoacyl-synt_C"/>
    <property type="match status" value="1"/>
</dbReference>
<comment type="catalytic activity">
    <reaction evidence="13 14">
        <text>a fatty acyl-[ACP] + malonyl-[ACP] + H(+) = a 3-oxoacyl-[ACP] + holo-[ACP] + CO2</text>
        <dbReference type="Rhea" id="RHEA:22836"/>
        <dbReference type="Rhea" id="RHEA-COMP:9623"/>
        <dbReference type="Rhea" id="RHEA-COMP:9685"/>
        <dbReference type="Rhea" id="RHEA-COMP:9916"/>
        <dbReference type="Rhea" id="RHEA-COMP:14125"/>
        <dbReference type="ChEBI" id="CHEBI:15378"/>
        <dbReference type="ChEBI" id="CHEBI:16526"/>
        <dbReference type="ChEBI" id="CHEBI:64479"/>
        <dbReference type="ChEBI" id="CHEBI:78449"/>
        <dbReference type="ChEBI" id="CHEBI:78776"/>
        <dbReference type="ChEBI" id="CHEBI:138651"/>
    </reaction>
</comment>
<accession>A0A1I3MU17</accession>
<dbReference type="NCBIfam" id="TIGR03150">
    <property type="entry name" value="fabF"/>
    <property type="match status" value="1"/>
</dbReference>
<sequence>MRRRVVITGLGLVTPIGQDSKSFWQGLMSGKSGAGPITRFDPTHYPTRIAAEIKDFRPEDHMDKKEVKRMDLFAQFGMAAARQAIRHASLSVTHELGERMGVMVGTGSGGLNLIQREHGRVLQEDPRRLSPYLASAMLANMASGEIAIATGARGPSAAVVTACATGSSCIGEAMRMIQYGTADIMLAGGTEAPITPLGLAAFSRIRALSRQNEDPRRASRPFDRSRDGFVAGEGAGVIVLEELEHARKRGVPILAELIGYGASTDAYHITSPLPDGGGAVQAMKLALQDAQLTAADIDYINAHGTGTPLNDRIEVMAVKRVFGQRVDQIPISSIKSMTGHLLGAAGAVEMIASVLALQEGWIPPTINWEEADEGCTLDFVPNHPRRQSTRIIMSNSFGFGGHNASLIVKKWEE</sequence>
<evidence type="ECO:0000256" key="16">
    <source>
        <dbReference type="RuleBase" id="RU003694"/>
    </source>
</evidence>
<evidence type="ECO:0000256" key="3">
    <source>
        <dbReference type="ARBA" id="ARBA00012356"/>
    </source>
</evidence>
<evidence type="ECO:0000256" key="11">
    <source>
        <dbReference type="ARBA" id="ARBA00024006"/>
    </source>
</evidence>
<proteinExistence type="inferred from homology"/>
<keyword evidence="7" id="KW-0276">Fatty acid metabolism</keyword>
<keyword evidence="9 14" id="KW-0275">Fatty acid biosynthesis</keyword>
<keyword evidence="5 14" id="KW-0444">Lipid biosynthesis</keyword>
<dbReference type="AlphaFoldDB" id="A0A1I3MU17"/>
<dbReference type="InterPro" id="IPR000794">
    <property type="entry name" value="Beta-ketoacyl_synthase"/>
</dbReference>
<dbReference type="InterPro" id="IPR014030">
    <property type="entry name" value="Ketoacyl_synth_N"/>
</dbReference>
<dbReference type="STRING" id="46223.SAMN05421852_103202"/>
<protein>
    <recommendedName>
        <fullName evidence="4 14">3-oxoacyl-[acyl-carrier-protein] synthase 2</fullName>
        <ecNumber evidence="3 14">2.3.1.179</ecNumber>
    </recommendedName>
</protein>
<comment type="similarity">
    <text evidence="2 14 16">Belongs to the thiolase-like superfamily. Beta-ketoacyl-ACP synthases family.</text>
</comment>
<dbReference type="CDD" id="cd00834">
    <property type="entry name" value="KAS_I_II"/>
    <property type="match status" value="1"/>
</dbReference>
<dbReference type="Proteomes" id="UP000199545">
    <property type="component" value="Unassembled WGS sequence"/>
</dbReference>
<evidence type="ECO:0000256" key="14">
    <source>
        <dbReference type="PIRNR" id="PIRNR000447"/>
    </source>
</evidence>
<comment type="catalytic activity">
    <reaction evidence="12 14">
        <text>(9Z)-hexadecenoyl-[ACP] + malonyl-[ACP] + H(+) = 3-oxo-(11Z)-octadecenoyl-[ACP] + holo-[ACP] + CO2</text>
        <dbReference type="Rhea" id="RHEA:55040"/>
        <dbReference type="Rhea" id="RHEA-COMP:9623"/>
        <dbReference type="Rhea" id="RHEA-COMP:9685"/>
        <dbReference type="Rhea" id="RHEA-COMP:10800"/>
        <dbReference type="Rhea" id="RHEA-COMP:14074"/>
        <dbReference type="ChEBI" id="CHEBI:15378"/>
        <dbReference type="ChEBI" id="CHEBI:16526"/>
        <dbReference type="ChEBI" id="CHEBI:64479"/>
        <dbReference type="ChEBI" id="CHEBI:78449"/>
        <dbReference type="ChEBI" id="CHEBI:83989"/>
        <dbReference type="ChEBI" id="CHEBI:138538"/>
        <dbReference type="EC" id="2.3.1.179"/>
    </reaction>
</comment>
<dbReference type="FunFam" id="3.40.47.10:FF:000009">
    <property type="entry name" value="3-oxoacyl-[acyl-carrier-protein] synthase 2"/>
    <property type="match status" value="1"/>
</dbReference>
<dbReference type="RefSeq" id="WP_093228584.1">
    <property type="nucleotide sequence ID" value="NZ_FORR01000003.1"/>
</dbReference>
<gene>
    <name evidence="18" type="ORF">SAMN05421852_103202</name>
</gene>
<dbReference type="SMART" id="SM00825">
    <property type="entry name" value="PKS_KS"/>
    <property type="match status" value="1"/>
</dbReference>
<keyword evidence="6 14" id="KW-0808">Transferase</keyword>
<dbReference type="GO" id="GO:0004315">
    <property type="term" value="F:3-oxoacyl-[acyl-carrier-protein] synthase activity"/>
    <property type="evidence" value="ECO:0007669"/>
    <property type="project" value="UniProtKB-UniRule"/>
</dbReference>
<feature type="domain" description="Ketosynthase family 3 (KS3)" evidence="17">
    <location>
        <begin position="2"/>
        <end position="410"/>
    </location>
</feature>
<dbReference type="InterPro" id="IPR016039">
    <property type="entry name" value="Thiolase-like"/>
</dbReference>
<dbReference type="OrthoDB" id="9808669at2"/>
<dbReference type="PANTHER" id="PTHR11712">
    <property type="entry name" value="POLYKETIDE SYNTHASE-RELATED"/>
    <property type="match status" value="1"/>
</dbReference>
<dbReference type="PIRSF" id="PIRSF000447">
    <property type="entry name" value="KAS_II"/>
    <property type="match status" value="1"/>
</dbReference>
<keyword evidence="8" id="KW-0443">Lipid metabolism</keyword>
<keyword evidence="10 14" id="KW-0012">Acyltransferase</keyword>
<dbReference type="SUPFAM" id="SSF53901">
    <property type="entry name" value="Thiolase-like"/>
    <property type="match status" value="2"/>
</dbReference>
<dbReference type="InterPro" id="IPR014031">
    <property type="entry name" value="Ketoacyl_synth_C"/>
</dbReference>
<comment type="function">
    <text evidence="11 14">Involved in the type II fatty acid elongation cycle. Catalyzes the elongation of a wide range of acyl-ACP by the addition of two carbons from malonyl-ACP to an acyl acceptor. Can efficiently catalyze the conversion of palmitoleoyl-ACP (cis-hexadec-9-enoyl-ACP) to cis-vaccenoyl-ACP (cis-octadec-11-enoyl-ACP), an essential step in the thermal regulation of fatty acid composition.</text>
</comment>
<dbReference type="InterPro" id="IPR017568">
    <property type="entry name" value="3-oxoacyl-ACP_synth-2"/>
</dbReference>
<dbReference type="PROSITE" id="PS52004">
    <property type="entry name" value="KS3_2"/>
    <property type="match status" value="1"/>
</dbReference>
<organism evidence="18 19">
    <name type="scientific">Thermoflavimicrobium dichotomicum</name>
    <dbReference type="NCBI Taxonomy" id="46223"/>
    <lineage>
        <taxon>Bacteria</taxon>
        <taxon>Bacillati</taxon>
        <taxon>Bacillota</taxon>
        <taxon>Bacilli</taxon>
        <taxon>Bacillales</taxon>
        <taxon>Thermoactinomycetaceae</taxon>
        <taxon>Thermoflavimicrobium</taxon>
    </lineage>
</organism>
<evidence type="ECO:0000256" key="2">
    <source>
        <dbReference type="ARBA" id="ARBA00008467"/>
    </source>
</evidence>
<keyword evidence="19" id="KW-1185">Reference proteome</keyword>
<dbReference type="Gene3D" id="3.40.47.10">
    <property type="match status" value="1"/>
</dbReference>
<dbReference type="EMBL" id="FORR01000003">
    <property type="protein sequence ID" value="SFJ00477.1"/>
    <property type="molecule type" value="Genomic_DNA"/>
</dbReference>
<name>A0A1I3MU17_9BACL</name>
<dbReference type="InterPro" id="IPR018201">
    <property type="entry name" value="Ketoacyl_synth_AS"/>
</dbReference>
<dbReference type="PROSITE" id="PS00606">
    <property type="entry name" value="KS3_1"/>
    <property type="match status" value="1"/>
</dbReference>
<evidence type="ECO:0000256" key="4">
    <source>
        <dbReference type="ARBA" id="ARBA00014657"/>
    </source>
</evidence>
<feature type="active site" description="For beta-ketoacyl synthase activity" evidence="15">
    <location>
        <position position="163"/>
    </location>
</feature>